<dbReference type="Gene3D" id="2.60.40.4270">
    <property type="entry name" value="Listeria-Bacteroides repeat domain"/>
    <property type="match status" value="1"/>
</dbReference>
<dbReference type="PROSITE" id="PS51272">
    <property type="entry name" value="SLH"/>
    <property type="match status" value="3"/>
</dbReference>
<dbReference type="InterPro" id="IPR013783">
    <property type="entry name" value="Ig-like_fold"/>
</dbReference>
<feature type="domain" description="SLH" evidence="4">
    <location>
        <begin position="1050"/>
        <end position="1113"/>
    </location>
</feature>
<dbReference type="Proteomes" id="UP000298246">
    <property type="component" value="Unassembled WGS sequence"/>
</dbReference>
<keyword evidence="3" id="KW-0812">Transmembrane</keyword>
<feature type="domain" description="SLH" evidence="4">
    <location>
        <begin position="991"/>
        <end position="1049"/>
    </location>
</feature>
<dbReference type="NCBIfam" id="TIGR02543">
    <property type="entry name" value="List_Bact_rpt"/>
    <property type="match status" value="1"/>
</dbReference>
<dbReference type="PANTHER" id="PTHR43308">
    <property type="entry name" value="OUTER MEMBRANE PROTEIN ALPHA-RELATED"/>
    <property type="match status" value="1"/>
</dbReference>
<dbReference type="InterPro" id="IPR058667">
    <property type="entry name" value="DUF6242_C"/>
</dbReference>
<dbReference type="OrthoDB" id="2663432at2"/>
<dbReference type="PANTHER" id="PTHR43308:SF5">
    <property type="entry name" value="S-LAYER PROTEIN _ PEPTIDOGLYCAN ENDO-BETA-N-ACETYLGLUCOSAMINIDASE"/>
    <property type="match status" value="1"/>
</dbReference>
<evidence type="ECO:0000313" key="5">
    <source>
        <dbReference type="EMBL" id="TFE84576.1"/>
    </source>
</evidence>
<reference evidence="5 6" key="1">
    <citation type="submission" date="2017-03" db="EMBL/GenBank/DDBJ databases">
        <title>Isolation of Levoglucosan Utilizing Bacteria.</title>
        <authorList>
            <person name="Arya A.S."/>
        </authorList>
    </citation>
    <scope>NUCLEOTIDE SEQUENCE [LARGE SCALE GENOMIC DNA]</scope>
    <source>
        <strain evidence="5 6">MEC069</strain>
    </source>
</reference>
<evidence type="ECO:0000256" key="3">
    <source>
        <dbReference type="SAM" id="Phobius"/>
    </source>
</evidence>
<dbReference type="InterPro" id="IPR042229">
    <property type="entry name" value="Listeria/Bacterioides_rpt_sf"/>
</dbReference>
<dbReference type="AlphaFoldDB" id="A0A4Y8PU89"/>
<dbReference type="Gene3D" id="2.60.40.10">
    <property type="entry name" value="Immunoglobulins"/>
    <property type="match status" value="1"/>
</dbReference>
<keyword evidence="6" id="KW-1185">Reference proteome</keyword>
<feature type="transmembrane region" description="Helical" evidence="3">
    <location>
        <begin position="12"/>
        <end position="30"/>
    </location>
</feature>
<dbReference type="Pfam" id="PF12733">
    <property type="entry name" value="Cadherin-like"/>
    <property type="match status" value="2"/>
</dbReference>
<dbReference type="InterPro" id="IPR025883">
    <property type="entry name" value="Cadherin-like_domain"/>
</dbReference>
<organism evidence="5 6">
    <name type="scientific">Paenibacillus athensensis</name>
    <dbReference type="NCBI Taxonomy" id="1967502"/>
    <lineage>
        <taxon>Bacteria</taxon>
        <taxon>Bacillati</taxon>
        <taxon>Bacillota</taxon>
        <taxon>Bacilli</taxon>
        <taxon>Bacillales</taxon>
        <taxon>Paenibacillaceae</taxon>
        <taxon>Paenibacillus</taxon>
    </lineage>
</organism>
<name>A0A4Y8PU89_9BACL</name>
<dbReference type="SUPFAM" id="SSF110296">
    <property type="entry name" value="Oligoxyloglucan reducing end-specific cellobiohydrolase"/>
    <property type="match status" value="1"/>
</dbReference>
<dbReference type="Gene3D" id="2.60.40.2700">
    <property type="match status" value="2"/>
</dbReference>
<evidence type="ECO:0000256" key="2">
    <source>
        <dbReference type="SAM" id="MobiDB-lite"/>
    </source>
</evidence>
<gene>
    <name evidence="5" type="ORF">B5M42_19690</name>
</gene>
<keyword evidence="3" id="KW-1133">Transmembrane helix</keyword>
<comment type="subcellular location">
    <subcellularLocation>
        <location evidence="1">Cell envelope</location>
    </subcellularLocation>
</comment>
<evidence type="ECO:0000256" key="1">
    <source>
        <dbReference type="ARBA" id="ARBA00004196"/>
    </source>
</evidence>
<dbReference type="Pfam" id="PF25852">
    <property type="entry name" value="DUF6242_C"/>
    <property type="match status" value="1"/>
</dbReference>
<feature type="compositionally biased region" description="Gly residues" evidence="2">
    <location>
        <begin position="915"/>
        <end position="930"/>
    </location>
</feature>
<accession>A0A4Y8PU89</accession>
<comment type="caution">
    <text evidence="5">The sequence shown here is derived from an EMBL/GenBank/DDBJ whole genome shotgun (WGS) entry which is preliminary data.</text>
</comment>
<protein>
    <recommendedName>
        <fullName evidence="4">SLH domain-containing protein</fullName>
    </recommendedName>
</protein>
<keyword evidence="3" id="KW-0472">Membrane</keyword>
<feature type="domain" description="SLH" evidence="4">
    <location>
        <begin position="1114"/>
        <end position="1175"/>
    </location>
</feature>
<sequence>MQRGDDAGMKRYLAIMMAVLLVMGLVPAYASADSSPLGGWTARTSGSTDTIYGIAYGNGLFVAGGDRIITSADGVTWNTVTSPPGFSFIASMIYGNGLFVGVGWSGNLMTSPDGSNWTMQASGTSGVVRDVVYANNLYVAVGDSGYVSTSTDGVTWTGRTSGISSSLNRITYGNGMYVAAGDSGKILTSADGINWTARTSGSTNQLYGAAYGNGMFVVTGYEELILTSTDGVTWTERQRIPGTNPMFPIAYAYYRVMYNAADGLFVIAGQLGKVLTSSDGIAWTLSDTGLSGWYWSLAYGAGSYLVGGGGGVIRQTTTVNAATPSIGTQPADKSVNQGDASPTLTVVASSTDGGTLSYQWYSNATNSHTGGTLINGETNASFDPPTASIGTTYYYVVVTNTNGSVDGVQTAKQTSNAAAVTVNAVTNAAAPSIDTQPNDQTVLVNGTSPTLTVAATSTDGGTLSYQWYSNAINSHTGGTLINGETGASFDPPTTSAGTTYYYVVVTNTNSGVNGMQTATATSAAVQVTVNALVNAAAPLIGTQPSDQIMQQNDASPTLSVTATSTDGGMLSYQWYSHAVNSNTGGTLISGATNASYDPPTASVGATYYYVVVTNTNGGVSGTQTATLASQAARVTVNAVVSFNSNGGSAVNSQTVSYNGTASAPASPDKTGYTFAGWYSDSGLTNAFDFTSPITASLTLYAKWESSMSLLSGLVTDISSISPAFSAADFAYQVHVDTAVTSLHLLLTKGDAYQTLSVTGATYDSVTANVYDYLASNLVVGANTVEIELTAQNGVSHTYTVTINRTTNGNADLSGLTLSGAALTPVFAPNTIVYKSRVGNGISRTAVTATAADPAATISINGNAVASGLASNAISLNVGSNAITIVVTAQDSSTRTYTLNVTRDAASVPDSSSGASGSGSSGNGTGSGSSNGGTDTPAGPTDSGEPANPQNPGNQENPSGPKPSAESPFQNAVIPADSVVQAVKLALSRTANVTTVFTDTSDHWGADDVKKAVKLGIVEGSGDGAFHPDAAVTRAEFATMIFHAFGLQEDGDPASFGDTGSHWASGYIGALASLGIINGYEDGSFRPDASISRAEMVIIFSRVLNLGLMATGATDSFEDVSGDYWAKDAIQQAYDARLVNGVTSTTFEPQSAASRIEAVSLIIRALESDSSIKDLIADL</sequence>
<dbReference type="InterPro" id="IPR001119">
    <property type="entry name" value="SLH_dom"/>
</dbReference>
<proteinExistence type="predicted"/>
<feature type="region of interest" description="Disordered" evidence="2">
    <location>
        <begin position="904"/>
        <end position="968"/>
    </location>
</feature>
<dbReference type="GO" id="GO:0030313">
    <property type="term" value="C:cell envelope"/>
    <property type="evidence" value="ECO:0007669"/>
    <property type="project" value="UniProtKB-SubCell"/>
</dbReference>
<dbReference type="EMBL" id="MYFO01000033">
    <property type="protein sequence ID" value="TFE84576.1"/>
    <property type="molecule type" value="Genomic_DNA"/>
</dbReference>
<dbReference type="Pfam" id="PF00395">
    <property type="entry name" value="SLH"/>
    <property type="match status" value="3"/>
</dbReference>
<feature type="compositionally biased region" description="Polar residues" evidence="2">
    <location>
        <begin position="947"/>
        <end position="957"/>
    </location>
</feature>
<dbReference type="InterPro" id="IPR013378">
    <property type="entry name" value="InlB-like_B-rpt"/>
</dbReference>
<dbReference type="Pfam" id="PF09479">
    <property type="entry name" value="Flg_new"/>
    <property type="match status" value="1"/>
</dbReference>
<evidence type="ECO:0000313" key="6">
    <source>
        <dbReference type="Proteomes" id="UP000298246"/>
    </source>
</evidence>
<evidence type="ECO:0000259" key="4">
    <source>
        <dbReference type="PROSITE" id="PS51272"/>
    </source>
</evidence>
<dbReference type="InterPro" id="IPR051465">
    <property type="entry name" value="Cell_Envelope_Struct_Comp"/>
</dbReference>